<evidence type="ECO:0000313" key="7">
    <source>
        <dbReference type="EMBL" id="EGE48474.1"/>
    </source>
</evidence>
<feature type="transmembrane region" description="Helical" evidence="5">
    <location>
        <begin position="209"/>
        <end position="228"/>
    </location>
</feature>
<feature type="transmembrane region" description="Helical" evidence="5">
    <location>
        <begin position="136"/>
        <end position="156"/>
    </location>
</feature>
<dbReference type="InterPro" id="IPR007016">
    <property type="entry name" value="O-antigen_ligase-rel_domated"/>
</dbReference>
<gene>
    <name evidence="7" type="ORF">APO_0568</name>
</gene>
<evidence type="ECO:0000256" key="4">
    <source>
        <dbReference type="ARBA" id="ARBA00023136"/>
    </source>
</evidence>
<feature type="transmembrane region" description="Helical" evidence="5">
    <location>
        <begin position="355"/>
        <end position="379"/>
    </location>
</feature>
<dbReference type="PANTHER" id="PTHR37422:SF13">
    <property type="entry name" value="LIPOPOLYSACCHARIDE BIOSYNTHESIS PROTEIN PA4999-RELATED"/>
    <property type="match status" value="1"/>
</dbReference>
<feature type="transmembrane region" description="Helical" evidence="5">
    <location>
        <begin position="29"/>
        <end position="51"/>
    </location>
</feature>
<organism evidence="7 8">
    <name type="scientific">Acetobacter pomorum DM001</name>
    <dbReference type="NCBI Taxonomy" id="945681"/>
    <lineage>
        <taxon>Bacteria</taxon>
        <taxon>Pseudomonadati</taxon>
        <taxon>Pseudomonadota</taxon>
        <taxon>Alphaproteobacteria</taxon>
        <taxon>Acetobacterales</taxon>
        <taxon>Acetobacteraceae</taxon>
        <taxon>Acetobacter</taxon>
    </lineage>
</organism>
<keyword evidence="4 5" id="KW-0472">Membrane</keyword>
<keyword evidence="2 5" id="KW-0812">Transmembrane</keyword>
<evidence type="ECO:0000256" key="3">
    <source>
        <dbReference type="ARBA" id="ARBA00022989"/>
    </source>
</evidence>
<protein>
    <recommendedName>
        <fullName evidence="6">O-antigen ligase-related domain-containing protein</fullName>
    </recommendedName>
</protein>
<comment type="caution">
    <text evidence="7">The sequence shown here is derived from an EMBL/GenBank/DDBJ whole genome shotgun (WGS) entry which is preliminary data.</text>
</comment>
<dbReference type="EMBL" id="AEUP01000014">
    <property type="protein sequence ID" value="EGE48474.1"/>
    <property type="molecule type" value="Genomic_DNA"/>
</dbReference>
<feature type="transmembrane region" description="Helical" evidence="5">
    <location>
        <begin position="391"/>
        <end position="408"/>
    </location>
</feature>
<feature type="domain" description="O-antigen ligase-related" evidence="6">
    <location>
        <begin position="216"/>
        <end position="372"/>
    </location>
</feature>
<feature type="transmembrane region" description="Helical" evidence="5">
    <location>
        <begin position="83"/>
        <end position="101"/>
    </location>
</feature>
<accession>F1YRN4</accession>
<proteinExistence type="predicted"/>
<evidence type="ECO:0000256" key="1">
    <source>
        <dbReference type="ARBA" id="ARBA00004141"/>
    </source>
</evidence>
<evidence type="ECO:0000256" key="5">
    <source>
        <dbReference type="SAM" id="Phobius"/>
    </source>
</evidence>
<feature type="transmembrane region" description="Helical" evidence="5">
    <location>
        <begin position="57"/>
        <end position="76"/>
    </location>
</feature>
<comment type="subcellular location">
    <subcellularLocation>
        <location evidence="1">Membrane</location>
        <topology evidence="1">Multi-pass membrane protein</topology>
    </subcellularLocation>
</comment>
<keyword evidence="3 5" id="KW-1133">Transmembrane helix</keyword>
<dbReference type="Proteomes" id="UP000018454">
    <property type="component" value="Unassembled WGS sequence"/>
</dbReference>
<evidence type="ECO:0000256" key="2">
    <source>
        <dbReference type="ARBA" id="ARBA00022692"/>
    </source>
</evidence>
<feature type="transmembrane region" description="Helical" evidence="5">
    <location>
        <begin position="182"/>
        <end position="202"/>
    </location>
</feature>
<feature type="transmembrane region" description="Helical" evidence="5">
    <location>
        <begin position="257"/>
        <end position="277"/>
    </location>
</feature>
<dbReference type="AlphaFoldDB" id="F1YRN4"/>
<dbReference type="Pfam" id="PF04932">
    <property type="entry name" value="Wzy_C"/>
    <property type="match status" value="1"/>
</dbReference>
<dbReference type="InterPro" id="IPR051533">
    <property type="entry name" value="WaaL-like"/>
</dbReference>
<reference evidence="7 8" key="1">
    <citation type="journal article" date="2011" name="Science">
        <title>Drosophila microbiome modulates host developmental and metabolic homeostasis via insulin signaling.</title>
        <authorList>
            <person name="Shin S.C."/>
            <person name="Kim S.H."/>
            <person name="You H."/>
            <person name="Kim B."/>
            <person name="Kim A.C."/>
            <person name="Lee K.A."/>
            <person name="Yoon J.H."/>
            <person name="Ryu J.H."/>
            <person name="Lee W.J."/>
        </authorList>
    </citation>
    <scope>NUCLEOTIDE SEQUENCE [LARGE SCALE GENOMIC DNA]</scope>
    <source>
        <strain evidence="7 8">DM001</strain>
    </source>
</reference>
<sequence length="440" mass="49071">MKAGCTILWPALSIPDMLPAVSSPFRIKLAGYLTAAGLVCLSIFPFFLFYSRALSDTFASIIGGLFLLHSVLLQDWQWIKQPWLKLAALFCGLCLLSSMRVGITGEWVQALCLPRLFLFCVALQCWLLATKAQRMWLERICLLAALWLISQCWQQYLTGTNLMGMPRWGDGSLTGPFTKPRAGFTLLMLFFPGIMPSVLRLLRQNKLKYWVLGCALLLLGVTTMVLIGQRMSCVLLFFGLSLTAFIFPRFRLPFGLILACAGGLITCLPVISPPVYAKLVLKFSDQLHHFAQSDYGKLFRSAIAMVAQHPWTGLGMDGFRNFCHVPIQTHALSFLGIETLTNDTDRGCNIHPHNYYLQVATTAGLPGLVAFIGLAFQWVRIGWRALDVEHHPQQAMLFIACCILLWPITSTSAVFSFPTAGWIFMFVGWLIAASSSQKRA</sequence>
<dbReference type="PANTHER" id="PTHR37422">
    <property type="entry name" value="TEICHURONIC ACID BIOSYNTHESIS PROTEIN TUAE"/>
    <property type="match status" value="1"/>
</dbReference>
<feature type="transmembrane region" description="Helical" evidence="5">
    <location>
        <begin position="107"/>
        <end position="129"/>
    </location>
</feature>
<evidence type="ECO:0000313" key="8">
    <source>
        <dbReference type="Proteomes" id="UP000018454"/>
    </source>
</evidence>
<name>F1YRN4_9PROT</name>
<evidence type="ECO:0000259" key="6">
    <source>
        <dbReference type="Pfam" id="PF04932"/>
    </source>
</evidence>
<dbReference type="GO" id="GO:0016020">
    <property type="term" value="C:membrane"/>
    <property type="evidence" value="ECO:0007669"/>
    <property type="project" value="UniProtKB-SubCell"/>
</dbReference>